<dbReference type="RefSeq" id="WP_101636511.1">
    <property type="nucleotide sequence ID" value="NZ_CAUPEY010000006.1"/>
</dbReference>
<dbReference type="SMART" id="SM01323">
    <property type="entry name" value="YajC"/>
    <property type="match status" value="1"/>
</dbReference>
<dbReference type="GO" id="GO:0005886">
    <property type="term" value="C:plasma membrane"/>
    <property type="evidence" value="ECO:0007669"/>
    <property type="project" value="UniProtKB-SubCell"/>
</dbReference>
<evidence type="ECO:0000313" key="13">
    <source>
        <dbReference type="Proteomes" id="UP000234639"/>
    </source>
</evidence>
<evidence type="ECO:0000256" key="9">
    <source>
        <dbReference type="ARBA" id="ARBA00023010"/>
    </source>
</evidence>
<evidence type="ECO:0000256" key="1">
    <source>
        <dbReference type="ARBA" id="ARBA00004162"/>
    </source>
</evidence>
<dbReference type="Proteomes" id="UP000234639">
    <property type="component" value="Unassembled WGS sequence"/>
</dbReference>
<keyword evidence="4" id="KW-0813">Transport</keyword>
<feature type="transmembrane region" description="Helical" evidence="11">
    <location>
        <begin position="6"/>
        <end position="25"/>
    </location>
</feature>
<comment type="subcellular location">
    <subcellularLocation>
        <location evidence="1">Cell membrane</location>
        <topology evidence="1">Single-pass membrane protein</topology>
    </subcellularLocation>
</comment>
<proteinExistence type="inferred from homology"/>
<evidence type="ECO:0000256" key="5">
    <source>
        <dbReference type="ARBA" id="ARBA00022475"/>
    </source>
</evidence>
<dbReference type="NCBIfam" id="TIGR00739">
    <property type="entry name" value="yajC"/>
    <property type="match status" value="1"/>
</dbReference>
<keyword evidence="7" id="KW-0653">Protein transport</keyword>
<comment type="similarity">
    <text evidence="2">Belongs to the YajC family.</text>
</comment>
<dbReference type="EMBL" id="PKHU01000001">
    <property type="protein sequence ID" value="PKZ30028.1"/>
    <property type="molecule type" value="Genomic_DNA"/>
</dbReference>
<keyword evidence="5" id="KW-1003">Cell membrane</keyword>
<gene>
    <name evidence="12" type="primary">yajC</name>
    <name evidence="12" type="ORF">CYJ41_00895</name>
</gene>
<sequence length="109" mass="12109">MEQGSVLGTFFPFIIFGLIFYFLLIRPQQKQAKAHALMLAGLQKGDKIVTSGGLKCTVIQPGDDFIKVSLNDSTIVEIARTSVARKIERLEEAPKVEKDSKKQEKTKNA</sequence>
<dbReference type="PANTHER" id="PTHR33909:SF1">
    <property type="entry name" value="SEC TRANSLOCON ACCESSORY COMPLEX SUBUNIT YAJC"/>
    <property type="match status" value="1"/>
</dbReference>
<evidence type="ECO:0000256" key="11">
    <source>
        <dbReference type="SAM" id="Phobius"/>
    </source>
</evidence>
<protein>
    <recommendedName>
        <fullName evidence="3">Sec translocon accessory complex subunit YajC</fullName>
    </recommendedName>
</protein>
<dbReference type="GO" id="GO:0015031">
    <property type="term" value="P:protein transport"/>
    <property type="evidence" value="ECO:0007669"/>
    <property type="project" value="UniProtKB-KW"/>
</dbReference>
<keyword evidence="9" id="KW-0811">Translocation</keyword>
<evidence type="ECO:0000256" key="4">
    <source>
        <dbReference type="ARBA" id="ARBA00022448"/>
    </source>
</evidence>
<evidence type="ECO:0000256" key="3">
    <source>
        <dbReference type="ARBA" id="ARBA00014962"/>
    </source>
</evidence>
<keyword evidence="6 11" id="KW-0812">Transmembrane</keyword>
<accession>A0A2I1NCD0</accession>
<name>A0A2I1NCD0_9BACT</name>
<dbReference type="InterPro" id="IPR003849">
    <property type="entry name" value="Preprotein_translocase_YajC"/>
</dbReference>
<dbReference type="PANTHER" id="PTHR33909">
    <property type="entry name" value="SEC TRANSLOCON ACCESSORY COMPLEX SUBUNIT YAJC"/>
    <property type="match status" value="1"/>
</dbReference>
<organism evidence="12 13">
    <name type="scientific">Campylobacter ureolyticus</name>
    <dbReference type="NCBI Taxonomy" id="827"/>
    <lineage>
        <taxon>Bacteria</taxon>
        <taxon>Pseudomonadati</taxon>
        <taxon>Campylobacterota</taxon>
        <taxon>Epsilonproteobacteria</taxon>
        <taxon>Campylobacterales</taxon>
        <taxon>Campylobacteraceae</taxon>
        <taxon>Campylobacter</taxon>
    </lineage>
</organism>
<evidence type="ECO:0000256" key="2">
    <source>
        <dbReference type="ARBA" id="ARBA00006742"/>
    </source>
</evidence>
<reference evidence="12 13" key="1">
    <citation type="submission" date="2017-12" db="EMBL/GenBank/DDBJ databases">
        <title>Phylogenetic diversity of female urinary microbiome.</title>
        <authorList>
            <person name="Thomas-White K."/>
            <person name="Wolfe A.J."/>
        </authorList>
    </citation>
    <scope>NUCLEOTIDE SEQUENCE [LARGE SCALE GENOMIC DNA]</scope>
    <source>
        <strain evidence="12 13">UMB0112</strain>
    </source>
</reference>
<evidence type="ECO:0000313" key="12">
    <source>
        <dbReference type="EMBL" id="PKZ30028.1"/>
    </source>
</evidence>
<evidence type="ECO:0000256" key="8">
    <source>
        <dbReference type="ARBA" id="ARBA00022989"/>
    </source>
</evidence>
<dbReference type="AlphaFoldDB" id="A0A2I1NCD0"/>
<evidence type="ECO:0000256" key="7">
    <source>
        <dbReference type="ARBA" id="ARBA00022927"/>
    </source>
</evidence>
<keyword evidence="8 11" id="KW-1133">Transmembrane helix</keyword>
<evidence type="ECO:0000256" key="6">
    <source>
        <dbReference type="ARBA" id="ARBA00022692"/>
    </source>
</evidence>
<dbReference type="PRINTS" id="PR01853">
    <property type="entry name" value="YAJCTRNLCASE"/>
</dbReference>
<keyword evidence="10 11" id="KW-0472">Membrane</keyword>
<dbReference type="Pfam" id="PF02699">
    <property type="entry name" value="YajC"/>
    <property type="match status" value="1"/>
</dbReference>
<comment type="caution">
    <text evidence="12">The sequence shown here is derived from an EMBL/GenBank/DDBJ whole genome shotgun (WGS) entry which is preliminary data.</text>
</comment>
<evidence type="ECO:0000256" key="10">
    <source>
        <dbReference type="ARBA" id="ARBA00023136"/>
    </source>
</evidence>